<dbReference type="EC" id="2.7.13.3" evidence="2"/>
<keyword evidence="4" id="KW-0547">Nucleotide-binding</keyword>
<dbReference type="STRING" id="269796.Rru_A3335"/>
<dbReference type="InterPro" id="IPR005467">
    <property type="entry name" value="His_kinase_dom"/>
</dbReference>
<dbReference type="HOGENOM" id="CLU_801380_0_0_5"/>
<evidence type="ECO:0000256" key="3">
    <source>
        <dbReference type="ARBA" id="ARBA00022679"/>
    </source>
</evidence>
<dbReference type="PROSITE" id="PS50109">
    <property type="entry name" value="HIS_KIN"/>
    <property type="match status" value="1"/>
</dbReference>
<dbReference type="EnsemblBacteria" id="ABC24129">
    <property type="protein sequence ID" value="ABC24129"/>
    <property type="gene ID" value="Rru_A3335"/>
</dbReference>
<keyword evidence="10" id="KW-1185">Reference proteome</keyword>
<dbReference type="PhylomeDB" id="Q2RP16"/>
<dbReference type="GO" id="GO:0000155">
    <property type="term" value="F:phosphorelay sensor kinase activity"/>
    <property type="evidence" value="ECO:0007669"/>
    <property type="project" value="TreeGrafter"/>
</dbReference>
<comment type="catalytic activity">
    <reaction evidence="1">
        <text>ATP + protein L-histidine = ADP + protein N-phospho-L-histidine.</text>
        <dbReference type="EC" id="2.7.13.3"/>
    </reaction>
</comment>
<evidence type="ECO:0000256" key="5">
    <source>
        <dbReference type="ARBA" id="ARBA00022777"/>
    </source>
</evidence>
<evidence type="ECO:0000313" key="9">
    <source>
        <dbReference type="EMBL" id="ABC24129.1"/>
    </source>
</evidence>
<dbReference type="PATRIC" id="fig|269796.9.peg.3449"/>
<gene>
    <name evidence="9" type="ordered locus">Rru_A3335</name>
</gene>
<keyword evidence="6" id="KW-0067">ATP-binding</keyword>
<dbReference type="eggNOG" id="COG4191">
    <property type="taxonomic scope" value="Bacteria"/>
</dbReference>
<sequence>MSGPTTSSVSSARPIADRSPSSLGFAIRLLALCAVLVALAQAPVLVAATAGRLGGTPLAPPPSWAEIGRTALALTASGDAGEAARADLLDTARGILPLSLPLAAGTGVLVFLVLLRQGRAPARRVLAFSAESPQSSPGAEGAVLDRALARIGHDLQAGLAGAVAAGETPPPAVVRAVEDALLLVASARRFAGAPAPSPRLARVRVADLLGRVVDHLAAAHPGVTWRLDTPESLVLKGDEAHLFRILVSLGRNAAQVGSRSVALRAERGEGWVFLDVIDDGPGVDPLTRDSLFQAFAGPSRPGAAGVGLAVARDLARAQGGDLALVDGTIEGATFRLSLPAAGKPSS</sequence>
<keyword evidence="7" id="KW-1133">Transmembrane helix</keyword>
<dbReference type="SMART" id="SM00387">
    <property type="entry name" value="HATPase_c"/>
    <property type="match status" value="1"/>
</dbReference>
<dbReference type="RefSeq" id="WP_011391082.1">
    <property type="nucleotide sequence ID" value="NC_007643.1"/>
</dbReference>
<evidence type="ECO:0000256" key="1">
    <source>
        <dbReference type="ARBA" id="ARBA00000085"/>
    </source>
</evidence>
<accession>Q2RP16</accession>
<keyword evidence="5 9" id="KW-0418">Kinase</keyword>
<dbReference type="InterPro" id="IPR050980">
    <property type="entry name" value="2C_sensor_his_kinase"/>
</dbReference>
<reference evidence="9 10" key="1">
    <citation type="journal article" date="2011" name="Stand. Genomic Sci.">
        <title>Complete genome sequence of Rhodospirillum rubrum type strain (S1).</title>
        <authorList>
            <person name="Munk A.C."/>
            <person name="Copeland A."/>
            <person name="Lucas S."/>
            <person name="Lapidus A."/>
            <person name="Del Rio T.G."/>
            <person name="Barry K."/>
            <person name="Detter J.C."/>
            <person name="Hammon N."/>
            <person name="Israni S."/>
            <person name="Pitluck S."/>
            <person name="Brettin T."/>
            <person name="Bruce D."/>
            <person name="Han C."/>
            <person name="Tapia R."/>
            <person name="Gilna P."/>
            <person name="Schmutz J."/>
            <person name="Larimer F."/>
            <person name="Land M."/>
            <person name="Kyrpides N.C."/>
            <person name="Mavromatis K."/>
            <person name="Richardson P."/>
            <person name="Rohde M."/>
            <person name="Goker M."/>
            <person name="Klenk H.P."/>
            <person name="Zhang Y."/>
            <person name="Roberts G.P."/>
            <person name="Reslewic S."/>
            <person name="Schwartz D.C."/>
        </authorList>
    </citation>
    <scope>NUCLEOTIDE SEQUENCE [LARGE SCALE GENOMIC DNA]</scope>
    <source>
        <strain evidence="10">ATCC 11170 / ATH 1.1.1 / DSM 467 / LMG 4362 / NCIMB 8255 / S1</strain>
    </source>
</reference>
<dbReference type="Gene3D" id="3.30.565.10">
    <property type="entry name" value="Histidine kinase-like ATPase, C-terminal domain"/>
    <property type="match status" value="1"/>
</dbReference>
<dbReference type="PANTHER" id="PTHR44936:SF10">
    <property type="entry name" value="SENSOR PROTEIN RSTB"/>
    <property type="match status" value="1"/>
</dbReference>
<evidence type="ECO:0000313" key="10">
    <source>
        <dbReference type="Proteomes" id="UP000001929"/>
    </source>
</evidence>
<dbReference type="PRINTS" id="PR00344">
    <property type="entry name" value="BCTRLSENSOR"/>
</dbReference>
<dbReference type="InterPro" id="IPR036890">
    <property type="entry name" value="HATPase_C_sf"/>
</dbReference>
<keyword evidence="3" id="KW-0808">Transferase</keyword>
<organism evidence="9 10">
    <name type="scientific">Rhodospirillum rubrum (strain ATCC 11170 / ATH 1.1.1 / DSM 467 / LMG 4362 / NCIMB 8255 / S1)</name>
    <dbReference type="NCBI Taxonomy" id="269796"/>
    <lineage>
        <taxon>Bacteria</taxon>
        <taxon>Pseudomonadati</taxon>
        <taxon>Pseudomonadota</taxon>
        <taxon>Alphaproteobacteria</taxon>
        <taxon>Rhodospirillales</taxon>
        <taxon>Rhodospirillaceae</taxon>
        <taxon>Rhodospirillum</taxon>
    </lineage>
</organism>
<dbReference type="SUPFAM" id="SSF55874">
    <property type="entry name" value="ATPase domain of HSP90 chaperone/DNA topoisomerase II/histidine kinase"/>
    <property type="match status" value="1"/>
</dbReference>
<dbReference type="AlphaFoldDB" id="Q2RP16"/>
<dbReference type="InterPro" id="IPR004358">
    <property type="entry name" value="Sig_transdc_His_kin-like_C"/>
</dbReference>
<evidence type="ECO:0000256" key="7">
    <source>
        <dbReference type="SAM" id="Phobius"/>
    </source>
</evidence>
<dbReference type="KEGG" id="rru:Rru_A3335"/>
<name>Q2RP16_RHORT</name>
<dbReference type="Proteomes" id="UP000001929">
    <property type="component" value="Chromosome"/>
</dbReference>
<dbReference type="InterPro" id="IPR003594">
    <property type="entry name" value="HATPase_dom"/>
</dbReference>
<feature type="domain" description="Histidine kinase" evidence="8">
    <location>
        <begin position="150"/>
        <end position="342"/>
    </location>
</feature>
<proteinExistence type="predicted"/>
<dbReference type="EMBL" id="CP000230">
    <property type="protein sequence ID" value="ABC24129.1"/>
    <property type="molecule type" value="Genomic_DNA"/>
</dbReference>
<dbReference type="PANTHER" id="PTHR44936">
    <property type="entry name" value="SENSOR PROTEIN CREC"/>
    <property type="match status" value="1"/>
</dbReference>
<protein>
    <recommendedName>
        <fullName evidence="2">histidine kinase</fullName>
        <ecNumber evidence="2">2.7.13.3</ecNumber>
    </recommendedName>
</protein>
<dbReference type="Pfam" id="PF02518">
    <property type="entry name" value="HATPase_c"/>
    <property type="match status" value="1"/>
</dbReference>
<evidence type="ECO:0000256" key="2">
    <source>
        <dbReference type="ARBA" id="ARBA00012438"/>
    </source>
</evidence>
<keyword evidence="7" id="KW-0812">Transmembrane</keyword>
<evidence type="ECO:0000256" key="4">
    <source>
        <dbReference type="ARBA" id="ARBA00022741"/>
    </source>
</evidence>
<dbReference type="GO" id="GO:0005886">
    <property type="term" value="C:plasma membrane"/>
    <property type="evidence" value="ECO:0007669"/>
    <property type="project" value="TreeGrafter"/>
</dbReference>
<keyword evidence="7" id="KW-0472">Membrane</keyword>
<feature type="transmembrane region" description="Helical" evidence="7">
    <location>
        <begin position="95"/>
        <end position="115"/>
    </location>
</feature>
<evidence type="ECO:0000259" key="8">
    <source>
        <dbReference type="PROSITE" id="PS50109"/>
    </source>
</evidence>
<evidence type="ECO:0000256" key="6">
    <source>
        <dbReference type="ARBA" id="ARBA00022840"/>
    </source>
</evidence>
<dbReference type="GO" id="GO:0005524">
    <property type="term" value="F:ATP binding"/>
    <property type="evidence" value="ECO:0007669"/>
    <property type="project" value="UniProtKB-KW"/>
</dbReference>